<proteinExistence type="predicted"/>
<dbReference type="EMBL" id="CP158367">
    <property type="protein sequence ID" value="XBX73768.1"/>
    <property type="molecule type" value="Genomic_DNA"/>
</dbReference>
<sequence>MPKYWLKYVKGEEARFISHLDILRAIERTFRRGQIPVEYTKGFNKRPKVSFATPLSLGVTSKGEYVEIALTEEWSEIHLEDELNKALPIGLGISGVRKLHGKMPTLGSLVKAAQYNAFTDFSLPKEKLVDFLQKRDVIITRESKRKTREINIRPLVYEIKQENTGLSFLIAQGSEQNLRPAELLLALNVKNFQLHKKETYFRIEEKLVAPFKWLEKAEM</sequence>
<name>A0AAU7VIA0_9FIRM</name>
<evidence type="ECO:0000313" key="2">
    <source>
        <dbReference type="EMBL" id="XBX73768.1"/>
    </source>
</evidence>
<gene>
    <name evidence="2" type="ORF">PRVXT_001770</name>
</gene>
<protein>
    <submittedName>
        <fullName evidence="2">TIGR03936 family radical SAM-associated protein</fullName>
    </submittedName>
</protein>
<feature type="domain" description="DUF2344" evidence="1">
    <location>
        <begin position="3"/>
        <end position="180"/>
    </location>
</feature>
<dbReference type="AlphaFoldDB" id="A0AAU7VIA0"/>
<accession>A0AAU7VIA0</accession>
<organism evidence="2">
    <name type="scientific">Proteinivorax tanatarense</name>
    <dbReference type="NCBI Taxonomy" id="1260629"/>
    <lineage>
        <taxon>Bacteria</taxon>
        <taxon>Bacillati</taxon>
        <taxon>Bacillota</taxon>
        <taxon>Clostridia</taxon>
        <taxon>Eubacteriales</taxon>
        <taxon>Proteinivoracaceae</taxon>
        <taxon>Proteinivorax</taxon>
    </lineage>
</organism>
<evidence type="ECO:0000259" key="1">
    <source>
        <dbReference type="Pfam" id="PF10105"/>
    </source>
</evidence>
<dbReference type="Pfam" id="PF10105">
    <property type="entry name" value="DUF2344"/>
    <property type="match status" value="1"/>
</dbReference>
<dbReference type="NCBIfam" id="TIGR03936">
    <property type="entry name" value="sam_1_link_chp"/>
    <property type="match status" value="1"/>
</dbReference>
<reference evidence="2" key="2">
    <citation type="submission" date="2024-06" db="EMBL/GenBank/DDBJ databases">
        <authorList>
            <person name="Petrova K.O."/>
            <person name="Toshchakov S.V."/>
            <person name="Boltjanskaja Y.V."/>
            <person name="Kevbrin V."/>
        </authorList>
    </citation>
    <scope>NUCLEOTIDE SEQUENCE</scope>
    <source>
        <strain evidence="2">Z-910T</strain>
    </source>
</reference>
<dbReference type="InterPro" id="IPR018768">
    <property type="entry name" value="DUF2344"/>
</dbReference>
<dbReference type="RefSeq" id="WP_350342530.1">
    <property type="nucleotide sequence ID" value="NZ_CP158367.1"/>
</dbReference>
<reference evidence="2" key="1">
    <citation type="journal article" date="2013" name="Extremophiles">
        <title>Proteinivorax tanatarense gen. nov., sp. nov., an anaerobic, haloalkaliphilic, proteolytic bacterium isolated from a decaying algal bloom, and proposal of Proteinivoraceae fam. nov.</title>
        <authorList>
            <person name="Kevbrin V."/>
            <person name="Boltyanskaya Y."/>
            <person name="Zhilina T."/>
            <person name="Kolganova T."/>
            <person name="Lavrentjeva E."/>
            <person name="Kuznetsov B."/>
        </authorList>
    </citation>
    <scope>NUCLEOTIDE SEQUENCE</scope>
    <source>
        <strain evidence="2">Z-910T</strain>
    </source>
</reference>